<protein>
    <submittedName>
        <fullName evidence="2">Uncharacterized protein</fullName>
    </submittedName>
</protein>
<name>A0AC34QXD1_9BILA</name>
<sequence>MSCTSEVMPIQDMVFSVLDDTDPSLRNTFEKNMLVTGGNSNLSGFDARLGFEINQKLGIVKLKTSGTFNRKFDAFAGGAVMATNPRFIWSWYSSQEYHDGSKRLHEL</sequence>
<dbReference type="Proteomes" id="UP000887576">
    <property type="component" value="Unplaced"/>
</dbReference>
<organism evidence="1 2">
    <name type="scientific">Panagrolaimus sp. JU765</name>
    <dbReference type="NCBI Taxonomy" id="591449"/>
    <lineage>
        <taxon>Eukaryota</taxon>
        <taxon>Metazoa</taxon>
        <taxon>Ecdysozoa</taxon>
        <taxon>Nematoda</taxon>
        <taxon>Chromadorea</taxon>
        <taxon>Rhabditida</taxon>
        <taxon>Tylenchina</taxon>
        <taxon>Panagrolaimomorpha</taxon>
        <taxon>Panagrolaimoidea</taxon>
        <taxon>Panagrolaimidae</taxon>
        <taxon>Panagrolaimus</taxon>
    </lineage>
</organism>
<evidence type="ECO:0000313" key="2">
    <source>
        <dbReference type="WBParaSite" id="JU765_v2.g20146.t1"/>
    </source>
</evidence>
<dbReference type="WBParaSite" id="JU765_v2.g20146.t1">
    <property type="protein sequence ID" value="JU765_v2.g20146.t1"/>
    <property type="gene ID" value="JU765_v2.g20146"/>
</dbReference>
<evidence type="ECO:0000313" key="1">
    <source>
        <dbReference type="Proteomes" id="UP000887576"/>
    </source>
</evidence>
<reference evidence="2" key="1">
    <citation type="submission" date="2022-11" db="UniProtKB">
        <authorList>
            <consortium name="WormBaseParasite"/>
        </authorList>
    </citation>
    <scope>IDENTIFICATION</scope>
</reference>
<proteinExistence type="predicted"/>
<accession>A0AC34QXD1</accession>